<comment type="caution">
    <text evidence="8">Lacks conserved residue(s) required for the propagation of feature annotation.</text>
</comment>
<feature type="transmembrane region" description="Helical" evidence="8">
    <location>
        <begin position="389"/>
        <end position="409"/>
    </location>
</feature>
<organism evidence="11 12">
    <name type="scientific">Brachionus calyciflorus</name>
    <dbReference type="NCBI Taxonomy" id="104777"/>
    <lineage>
        <taxon>Eukaryota</taxon>
        <taxon>Metazoa</taxon>
        <taxon>Spiralia</taxon>
        <taxon>Gnathifera</taxon>
        <taxon>Rotifera</taxon>
        <taxon>Eurotatoria</taxon>
        <taxon>Monogononta</taxon>
        <taxon>Pseudotrocha</taxon>
        <taxon>Ploima</taxon>
        <taxon>Brachionidae</taxon>
        <taxon>Brachionus</taxon>
    </lineage>
</organism>
<feature type="transmembrane region" description="Helical" evidence="8">
    <location>
        <begin position="592"/>
        <end position="625"/>
    </location>
</feature>
<sequence>MFRKSIDDIEEPVIFNDGQSTIDFSGYDFPCKIEATCCRLQFCILYQVFRSFTIIDLFILLDFVLVYTKKNLSNSEHSAYYTKVRQNFIKYLIEKHKIQVKEKVIKTDKMEIGFYLLHLSWTVLIEEAERLRLKVPLTKLKVELTNEINLDIKTKLSFFRHFHHKMPSRIENTKNEGCQKDNLNKIDLNKNKHIHFRTSQRQYIMKEILDSVVFREDAFSKSRILSFFSKFRSYNRNSNIRLTRLLNEGVLNSAFPLHDGNIDFNTFTFKNAKTDKNIDRQLLYDHWASWNCIFKFQPINEIENYFGPKVAFYFAWLGFYTTWLFPISVLGVMLFFFGNYDPSYEDVNDFICGENSEDIIMCPLCKDCTVWHLNDICMATQLNRMFDNVFTVLFAFIMNLWAIFFLEFWKRYSKRLGHLWDVLDYERDEEKPSPDYCFYATKERKNPINQELEPYFPYYMLYEKCAEKLTRWEMFRTESEFEDSLILKLFIILSFNYYSHAFYIAFLKGRISIQLKNTTYTETCSHTGCHIEVAFYLFITFVAKQMLKSIYDIAYPRFKRFANIIKSGLPHAINQWENDYQLHQANNLIDNYLYLVLQFGFVNIFVSVFPLGPLFAFIFNILALRINAKKLICESRRMVMSRTNGIGIWFKILESISYFSVLSNALIIAFSSDLIDKMVYLIENGTIKGFTERNLLSSKIHLTNTTCRYFESKYHGELNVGHNYKLLFFKLLFVVVYQNFVSWVQKYIEQSVSDIPRHLDLKIKKENYSKKKEFKNGQADFK</sequence>
<dbReference type="OrthoDB" id="296386at2759"/>
<dbReference type="GO" id="GO:0046983">
    <property type="term" value="F:protein dimerization activity"/>
    <property type="evidence" value="ECO:0007669"/>
    <property type="project" value="InterPro"/>
</dbReference>
<evidence type="ECO:0000256" key="6">
    <source>
        <dbReference type="ARBA" id="ARBA00023136"/>
    </source>
</evidence>
<comment type="caution">
    <text evidence="11">The sequence shown here is derived from an EMBL/GenBank/DDBJ whole genome shotgun (WGS) entry which is preliminary data.</text>
</comment>
<keyword evidence="5 8" id="KW-1133">Transmembrane helix</keyword>
<name>A0A813VWG1_9BILA</name>
<keyword evidence="4 8" id="KW-0812">Transmembrane</keyword>
<feature type="domain" description="Anoctamin dimerisation" evidence="10">
    <location>
        <begin position="61"/>
        <end position="299"/>
    </location>
</feature>
<evidence type="ECO:0000256" key="7">
    <source>
        <dbReference type="ARBA" id="ARBA00023180"/>
    </source>
</evidence>
<dbReference type="Pfam" id="PF16178">
    <property type="entry name" value="Anoct_dimer"/>
    <property type="match status" value="1"/>
</dbReference>
<feature type="transmembrane region" description="Helical" evidence="8">
    <location>
        <begin position="310"/>
        <end position="337"/>
    </location>
</feature>
<protein>
    <recommendedName>
        <fullName evidence="8">Anoctamin</fullName>
    </recommendedName>
</protein>
<keyword evidence="6 8" id="KW-0472">Membrane</keyword>
<dbReference type="EMBL" id="CAJNOC010001195">
    <property type="protein sequence ID" value="CAF0843667.1"/>
    <property type="molecule type" value="Genomic_DNA"/>
</dbReference>
<feature type="transmembrane region" description="Helical" evidence="8">
    <location>
        <begin position="485"/>
        <end position="506"/>
    </location>
</feature>
<keyword evidence="7" id="KW-0325">Glycoprotein</keyword>
<dbReference type="GO" id="GO:0005254">
    <property type="term" value="F:chloride channel activity"/>
    <property type="evidence" value="ECO:0007669"/>
    <property type="project" value="TreeGrafter"/>
</dbReference>
<dbReference type="Proteomes" id="UP000663879">
    <property type="component" value="Unassembled WGS sequence"/>
</dbReference>
<evidence type="ECO:0000259" key="9">
    <source>
        <dbReference type="Pfam" id="PF04547"/>
    </source>
</evidence>
<evidence type="ECO:0000256" key="4">
    <source>
        <dbReference type="ARBA" id="ARBA00022692"/>
    </source>
</evidence>
<feature type="domain" description="Anoctamin transmembrane" evidence="9">
    <location>
        <begin position="302"/>
        <end position="458"/>
    </location>
</feature>
<comment type="subcellular location">
    <subcellularLocation>
        <location evidence="1">Cell membrane</location>
        <topology evidence="1">Multi-pass membrane protein</topology>
    </subcellularLocation>
    <subcellularLocation>
        <location evidence="8">Membrane</location>
        <topology evidence="8">Multi-pass membrane protein</topology>
    </subcellularLocation>
</comment>
<evidence type="ECO:0000313" key="11">
    <source>
        <dbReference type="EMBL" id="CAF0843667.1"/>
    </source>
</evidence>
<dbReference type="AlphaFoldDB" id="A0A813VWG1"/>
<dbReference type="PANTHER" id="PTHR12308:SF73">
    <property type="entry name" value="ANOCTAMIN"/>
    <property type="match status" value="1"/>
</dbReference>
<evidence type="ECO:0000313" key="12">
    <source>
        <dbReference type="Proteomes" id="UP000663879"/>
    </source>
</evidence>
<evidence type="ECO:0000256" key="5">
    <source>
        <dbReference type="ARBA" id="ARBA00022989"/>
    </source>
</evidence>
<evidence type="ECO:0000256" key="3">
    <source>
        <dbReference type="ARBA" id="ARBA00022475"/>
    </source>
</evidence>
<dbReference type="InterPro" id="IPR049452">
    <property type="entry name" value="Anoctamin_TM"/>
</dbReference>
<evidence type="ECO:0000256" key="1">
    <source>
        <dbReference type="ARBA" id="ARBA00004651"/>
    </source>
</evidence>
<evidence type="ECO:0000256" key="2">
    <source>
        <dbReference type="ARBA" id="ARBA00009671"/>
    </source>
</evidence>
<dbReference type="GO" id="GO:0005886">
    <property type="term" value="C:plasma membrane"/>
    <property type="evidence" value="ECO:0007669"/>
    <property type="project" value="UniProtKB-SubCell"/>
</dbReference>
<evidence type="ECO:0000256" key="8">
    <source>
        <dbReference type="RuleBase" id="RU280814"/>
    </source>
</evidence>
<keyword evidence="12" id="KW-1185">Reference proteome</keyword>
<comment type="similarity">
    <text evidence="2 8">Belongs to the anoctamin family.</text>
</comment>
<accession>A0A813VWG1</accession>
<feature type="domain" description="Anoctamin transmembrane" evidence="9">
    <location>
        <begin position="460"/>
        <end position="766"/>
    </location>
</feature>
<evidence type="ECO:0000259" key="10">
    <source>
        <dbReference type="Pfam" id="PF16178"/>
    </source>
</evidence>
<dbReference type="Pfam" id="PF04547">
    <property type="entry name" value="Anoctamin"/>
    <property type="match status" value="2"/>
</dbReference>
<reference evidence="11" key="1">
    <citation type="submission" date="2021-02" db="EMBL/GenBank/DDBJ databases">
        <authorList>
            <person name="Nowell W R."/>
        </authorList>
    </citation>
    <scope>NUCLEOTIDE SEQUENCE</scope>
    <source>
        <strain evidence="11">Ploen Becks lab</strain>
    </source>
</reference>
<feature type="transmembrane region" description="Helical" evidence="8">
    <location>
        <begin position="646"/>
        <end position="670"/>
    </location>
</feature>
<gene>
    <name evidence="11" type="ORF">OXX778_LOCUS8588</name>
</gene>
<proteinExistence type="inferred from homology"/>
<dbReference type="InterPro" id="IPR032394">
    <property type="entry name" value="Anoct_dimer"/>
</dbReference>
<keyword evidence="3" id="KW-1003">Cell membrane</keyword>
<dbReference type="PANTHER" id="PTHR12308">
    <property type="entry name" value="ANOCTAMIN"/>
    <property type="match status" value="1"/>
</dbReference>
<dbReference type="InterPro" id="IPR007632">
    <property type="entry name" value="Anoctamin"/>
</dbReference>